<protein>
    <submittedName>
        <fullName evidence="1">Uncharacterized protein</fullName>
    </submittedName>
</protein>
<evidence type="ECO:0000313" key="2">
    <source>
        <dbReference type="Proteomes" id="UP000824533"/>
    </source>
</evidence>
<sequence length="105" mass="11687">MAPSPEYDKEPKAPDKSATNTPSDDSKVLHSLVNDQPTNSDHKPTNSTSNVDMENNKHVEALDDGQLRALLDEAITYKCPKDREGKSSLFKVGFYKELCLSINTY</sequence>
<comment type="caution">
    <text evidence="1">The sequence shown here is derived from an EMBL/GenBank/DDBJ whole genome shotgun (WGS) entry which is preliminary data.</text>
</comment>
<keyword evidence="2" id="KW-1185">Reference proteome</keyword>
<accession>A0ACC1CN17</accession>
<reference evidence="1 2" key="1">
    <citation type="journal article" date="2021" name="Front. Genet.">
        <title>Chromosome-Level Genome Assembly Reveals Significant Gene Expansion in the Toll and IMD Signaling Pathways of Dendrolimus kikuchii.</title>
        <authorList>
            <person name="Zhou J."/>
            <person name="Wu P."/>
            <person name="Xiong Z."/>
            <person name="Liu N."/>
            <person name="Zhao N."/>
            <person name="Ji M."/>
            <person name="Qiu Y."/>
            <person name="Yang B."/>
        </authorList>
    </citation>
    <scope>NUCLEOTIDE SEQUENCE [LARGE SCALE GENOMIC DNA]</scope>
    <source>
        <strain evidence="1">Ann1</strain>
    </source>
</reference>
<proteinExistence type="predicted"/>
<organism evidence="1 2">
    <name type="scientific">Dendrolimus kikuchii</name>
    <dbReference type="NCBI Taxonomy" id="765133"/>
    <lineage>
        <taxon>Eukaryota</taxon>
        <taxon>Metazoa</taxon>
        <taxon>Ecdysozoa</taxon>
        <taxon>Arthropoda</taxon>
        <taxon>Hexapoda</taxon>
        <taxon>Insecta</taxon>
        <taxon>Pterygota</taxon>
        <taxon>Neoptera</taxon>
        <taxon>Endopterygota</taxon>
        <taxon>Lepidoptera</taxon>
        <taxon>Glossata</taxon>
        <taxon>Ditrysia</taxon>
        <taxon>Bombycoidea</taxon>
        <taxon>Lasiocampidae</taxon>
        <taxon>Dendrolimus</taxon>
    </lineage>
</organism>
<gene>
    <name evidence="1" type="ORF">K1T71_011174</name>
</gene>
<dbReference type="EMBL" id="CM034406">
    <property type="protein sequence ID" value="KAJ0172998.1"/>
    <property type="molecule type" value="Genomic_DNA"/>
</dbReference>
<dbReference type="Proteomes" id="UP000824533">
    <property type="component" value="Linkage Group LG20"/>
</dbReference>
<evidence type="ECO:0000313" key="1">
    <source>
        <dbReference type="EMBL" id="KAJ0172998.1"/>
    </source>
</evidence>
<name>A0ACC1CN17_9NEOP</name>